<dbReference type="PRINTS" id="PR00113">
    <property type="entry name" value="ALKPHPHTASE"/>
</dbReference>
<comment type="cofactor">
    <cofactor evidence="8">
        <name>Zn(2+)</name>
        <dbReference type="ChEBI" id="CHEBI:29105"/>
    </cofactor>
    <text evidence="8">Binds 2 Zn(2+) ions.</text>
</comment>
<gene>
    <name evidence="11" type="ORF">BXP70_08785</name>
</gene>
<dbReference type="EMBL" id="MTSE01000003">
    <property type="protein sequence ID" value="OUJ74839.1"/>
    <property type="molecule type" value="Genomic_DNA"/>
</dbReference>
<name>A0A243WIK7_9BACT</name>
<keyword evidence="2" id="KW-0597">Phosphoprotein</keyword>
<evidence type="ECO:0008006" key="13">
    <source>
        <dbReference type="Google" id="ProtNLM"/>
    </source>
</evidence>
<feature type="binding site" evidence="8">
    <location>
        <position position="178"/>
    </location>
    <ligand>
        <name>Mg(2+)</name>
        <dbReference type="ChEBI" id="CHEBI:18420"/>
    </ligand>
</feature>
<evidence type="ECO:0000256" key="5">
    <source>
        <dbReference type="ARBA" id="ARBA00022833"/>
    </source>
</evidence>
<feature type="binding site" evidence="8">
    <location>
        <position position="84"/>
    </location>
    <ligand>
        <name>Mg(2+)</name>
        <dbReference type="ChEBI" id="CHEBI:18420"/>
    </ligand>
</feature>
<evidence type="ECO:0000313" key="11">
    <source>
        <dbReference type="EMBL" id="OUJ74839.1"/>
    </source>
</evidence>
<evidence type="ECO:0000256" key="7">
    <source>
        <dbReference type="PIRSR" id="PIRSR601952-1"/>
    </source>
</evidence>
<dbReference type="OrthoDB" id="9794455at2"/>
<dbReference type="PROSITE" id="PS00123">
    <property type="entry name" value="ALKALINE_PHOSPHATASE"/>
    <property type="match status" value="1"/>
</dbReference>
<feature type="binding site" evidence="8">
    <location>
        <position position="341"/>
    </location>
    <ligand>
        <name>Zn(2+)</name>
        <dbReference type="ChEBI" id="CHEBI:29105"/>
        <label>2</label>
    </ligand>
</feature>
<feature type="binding site" evidence="8">
    <location>
        <position position="84"/>
    </location>
    <ligand>
        <name>Zn(2+)</name>
        <dbReference type="ChEBI" id="CHEBI:29105"/>
        <label>2</label>
    </ligand>
</feature>
<dbReference type="InterPro" id="IPR018299">
    <property type="entry name" value="Alkaline_phosphatase_AS"/>
</dbReference>
<organism evidence="11 12">
    <name type="scientific">Hymenobacter crusticola</name>
    <dbReference type="NCBI Taxonomy" id="1770526"/>
    <lineage>
        <taxon>Bacteria</taxon>
        <taxon>Pseudomonadati</taxon>
        <taxon>Bacteroidota</taxon>
        <taxon>Cytophagia</taxon>
        <taxon>Cytophagales</taxon>
        <taxon>Hymenobacteraceae</taxon>
        <taxon>Hymenobacter</taxon>
    </lineage>
</organism>
<dbReference type="InterPro" id="IPR017850">
    <property type="entry name" value="Alkaline_phosphatase_core_sf"/>
</dbReference>
<dbReference type="GO" id="GO:0004035">
    <property type="term" value="F:alkaline phosphatase activity"/>
    <property type="evidence" value="ECO:0007669"/>
    <property type="project" value="TreeGrafter"/>
</dbReference>
<reference evidence="11 12" key="1">
    <citation type="submission" date="2017-01" db="EMBL/GenBank/DDBJ databases">
        <title>A new Hymenobacter.</title>
        <authorList>
            <person name="Liang Y."/>
            <person name="Feng F."/>
        </authorList>
    </citation>
    <scope>NUCLEOTIDE SEQUENCE [LARGE SCALE GENOMIC DNA]</scope>
    <source>
        <strain evidence="11">MIMBbqt21</strain>
    </source>
</reference>
<comment type="cofactor">
    <cofactor evidence="8">
        <name>Mg(2+)</name>
        <dbReference type="ChEBI" id="CHEBI:18420"/>
    </cofactor>
    <text evidence="8">Binds 1 Mg(2+) ion.</text>
</comment>
<protein>
    <recommendedName>
        <fullName evidence="13">Alkaline phosphatase</fullName>
    </recommendedName>
</protein>
<evidence type="ECO:0000313" key="12">
    <source>
        <dbReference type="Proteomes" id="UP000194873"/>
    </source>
</evidence>
<dbReference type="CDD" id="cd16012">
    <property type="entry name" value="ALP"/>
    <property type="match status" value="1"/>
</dbReference>
<comment type="similarity">
    <text evidence="1 9">Belongs to the alkaline phosphatase family.</text>
</comment>
<dbReference type="Pfam" id="PF00245">
    <property type="entry name" value="Alk_phosphatase"/>
    <property type="match status" value="2"/>
</dbReference>
<feature type="binding site" evidence="8">
    <location>
        <position position="302"/>
    </location>
    <ligand>
        <name>Zn(2+)</name>
        <dbReference type="ChEBI" id="CHEBI:29105"/>
        <label>2</label>
    </ligand>
</feature>
<keyword evidence="3 8" id="KW-0479">Metal-binding</keyword>
<feature type="active site" description="Phosphoserine intermediate" evidence="7">
    <location>
        <position position="125"/>
    </location>
</feature>
<dbReference type="PANTHER" id="PTHR11596:SF5">
    <property type="entry name" value="ALKALINE PHOSPHATASE"/>
    <property type="match status" value="1"/>
</dbReference>
<feature type="signal peptide" evidence="10">
    <location>
        <begin position="1"/>
        <end position="24"/>
    </location>
</feature>
<evidence type="ECO:0000256" key="3">
    <source>
        <dbReference type="ARBA" id="ARBA00022723"/>
    </source>
</evidence>
<dbReference type="RefSeq" id="WP_086593648.1">
    <property type="nucleotide sequence ID" value="NZ_MTSE01000003.1"/>
</dbReference>
<evidence type="ECO:0000256" key="2">
    <source>
        <dbReference type="ARBA" id="ARBA00022553"/>
    </source>
</evidence>
<keyword evidence="12" id="KW-1185">Reference proteome</keyword>
<evidence type="ECO:0000256" key="1">
    <source>
        <dbReference type="ARBA" id="ARBA00005984"/>
    </source>
</evidence>
<keyword evidence="6 8" id="KW-0460">Magnesium</keyword>
<feature type="chain" id="PRO_5011257100" description="Alkaline phosphatase" evidence="10">
    <location>
        <begin position="25"/>
        <end position="409"/>
    </location>
</feature>
<evidence type="ECO:0000256" key="4">
    <source>
        <dbReference type="ARBA" id="ARBA00022801"/>
    </source>
</evidence>
<keyword evidence="10" id="KW-0732">Signal</keyword>
<keyword evidence="5 8" id="KW-0862">Zinc</keyword>
<feature type="binding site" evidence="8">
    <location>
        <position position="176"/>
    </location>
    <ligand>
        <name>Mg(2+)</name>
        <dbReference type="ChEBI" id="CHEBI:18420"/>
    </ligand>
</feature>
<dbReference type="GO" id="GO:0046872">
    <property type="term" value="F:metal ion binding"/>
    <property type="evidence" value="ECO:0007669"/>
    <property type="project" value="UniProtKB-KW"/>
</dbReference>
<dbReference type="PANTHER" id="PTHR11596">
    <property type="entry name" value="ALKALINE PHOSPHATASE"/>
    <property type="match status" value="1"/>
</dbReference>
<dbReference type="AlphaFoldDB" id="A0A243WIK7"/>
<dbReference type="SUPFAM" id="SSF53649">
    <property type="entry name" value="Alkaline phosphatase-like"/>
    <property type="match status" value="1"/>
</dbReference>
<keyword evidence="4" id="KW-0378">Hydrolase</keyword>
<feature type="binding site" evidence="8">
    <location>
        <position position="298"/>
    </location>
    <ligand>
        <name>Zn(2+)</name>
        <dbReference type="ChEBI" id="CHEBI:29105"/>
        <label>2</label>
    </ligand>
</feature>
<feature type="binding site" evidence="8">
    <location>
        <position position="293"/>
    </location>
    <ligand>
        <name>Mg(2+)</name>
        <dbReference type="ChEBI" id="CHEBI:18420"/>
    </ligand>
</feature>
<dbReference type="InterPro" id="IPR001952">
    <property type="entry name" value="Alkaline_phosphatase"/>
</dbReference>
<comment type="caution">
    <text evidence="11">The sequence shown here is derived from an EMBL/GenBank/DDBJ whole genome shotgun (WGS) entry which is preliminary data.</text>
</comment>
<sequence length="409" mass="43837">MQKANLALGLLLGGLWACSSPRSAAPSRSAVIEAIKHTPDPSPAAPVPLYKTEYQAPTAYQVPPLAPYSGPKKPLKNIILMIGDGMGPTQVTGGLIANQGKLFMQQAQATGFSITHNQYGKITDSAASATAMATGHKTYNGAIGMDSLGHQFRSIMWDAREHGKSTGLVVACELPDATPACFAVTHPDRNQPEAIAAKYLDAPIDFMYAGGLKFFAQRQDHVNLLKQWEAKGYQVVTSPAAVPSITSPKAVALLADTGPPAIAERTAAYMNLGVDKALEVLSKNKQGFFLMIEGSQIDDAGHFNNTTQNVQEVLDFDQQVGKAFRFAAANGETLVIVTADHETGGYSIIDGGIPEKKVVAKFATNKHSAVMVPVFAYGNSSELFTGMYENTDIYYRIKKALGWPEQKTQ</sequence>
<evidence type="ECO:0000256" key="8">
    <source>
        <dbReference type="PIRSR" id="PIRSR601952-2"/>
    </source>
</evidence>
<dbReference type="Gene3D" id="3.40.720.10">
    <property type="entry name" value="Alkaline Phosphatase, subunit A"/>
    <property type="match status" value="1"/>
</dbReference>
<proteinExistence type="inferred from homology"/>
<accession>A0A243WIK7</accession>
<evidence type="ECO:0000256" key="9">
    <source>
        <dbReference type="RuleBase" id="RU003946"/>
    </source>
</evidence>
<dbReference type="SMART" id="SM00098">
    <property type="entry name" value="alkPPc"/>
    <property type="match status" value="1"/>
</dbReference>
<evidence type="ECO:0000256" key="10">
    <source>
        <dbReference type="SAM" id="SignalP"/>
    </source>
</evidence>
<evidence type="ECO:0000256" key="6">
    <source>
        <dbReference type="ARBA" id="ARBA00022842"/>
    </source>
</evidence>
<feature type="binding site" evidence="8">
    <location>
        <position position="340"/>
    </location>
    <ligand>
        <name>Zn(2+)</name>
        <dbReference type="ChEBI" id="CHEBI:29105"/>
        <label>2</label>
    </ligand>
</feature>
<dbReference type="Proteomes" id="UP000194873">
    <property type="component" value="Unassembled WGS sequence"/>
</dbReference>